<organism evidence="4 5">
    <name type="scientific">Patella caerulea</name>
    <name type="common">Rayed Mediterranean limpet</name>
    <dbReference type="NCBI Taxonomy" id="87958"/>
    <lineage>
        <taxon>Eukaryota</taxon>
        <taxon>Metazoa</taxon>
        <taxon>Spiralia</taxon>
        <taxon>Lophotrochozoa</taxon>
        <taxon>Mollusca</taxon>
        <taxon>Gastropoda</taxon>
        <taxon>Patellogastropoda</taxon>
        <taxon>Patelloidea</taxon>
        <taxon>Patellidae</taxon>
        <taxon>Patella</taxon>
    </lineage>
</organism>
<feature type="region of interest" description="Disordered" evidence="2">
    <location>
        <begin position="1300"/>
        <end position="1319"/>
    </location>
</feature>
<feature type="coiled-coil region" evidence="1">
    <location>
        <begin position="1216"/>
        <end position="1288"/>
    </location>
</feature>
<feature type="domain" description="FHA" evidence="3">
    <location>
        <begin position="20"/>
        <end position="70"/>
    </location>
</feature>
<sequence length="1372" mass="157077">MKAYLKGADGNLFPLSPKVTTIGREGCDVTIQIPGVDYQHAVIEYYQEEDCFVLQDLNTVQGSYVNDVRVQNAAVRLAPADIIQFGSNGAIYELFIENPPPVVYPPVQQRPAWNQPLRVIGDSPSNHDQTQSNTGLPYITTTVTALPPTGMWVHQNPSGPIPHPPLRSRPLSAGSARRGSFDGRLPPNGQVISSITQRSGNWTTPRNGTNQNNSPDFMSLMQDKEQKLLQLTEEIGRLRGVEMDSFRKDQLVQKLQQENSDLVSRVHYESNRVGGETDLAQKLSSLENDVTSKKTEIAILKEQISKLKYESSENPNKVRQDLADKVKELNNTRSEMERIRKDKNITSGLVTQMQRDMSSKYDEYDWDSSLSKLSRELEMVKKELRERDIQLTAANNKITKLKENYAASALADSKQTAEANNARDRELMSLRQKFKTAENKVTELQNLVTSVRGELDKSKQSVFEERDINRKLQAELDTSKSQFLDMQRTERVVRVDLEQATKRLERFRNRIIQVAYGSSGLPAPETELTDDDLIDTLKQLIEERGKLKNHITKLETDMEEVKTQNIEMKTNCDQLKELMQASVLRLSERGLKCEYVDQEIEIVKSLTADDTFTWMRDIMAEVLGVTSSWEHSIECALETSGFNVKLSNEGPDKHILQLNDKLKSTIEDKDRLQAQVTDAENIYKEELQQKLDALTKELNDKLTDAVEKARLEGEEKLNVAIDEIRAVEGEKRENVEISERKKIEELEASLEQLRESYTKQQEESASKLEQASTAIDQYDKLKDSEAQLRADLIKMDQQKIEEIAAIRKEMEAQEQLHQDNLIAHREQVSQHAVTICAMEERLSKVSKSNADYQDEIKALNCKIQDLHTELNKAQRPTIPPKPKVIIQRNTEELAALEHLISVLRLDNSELKKQLSAQQDVITGLRRDLTGASARLSDITGELSENQKQEMEQNRELLERKGKDLNEARQQMAKLSKIVDKQKEEIKTLEKSFLREKDLVRQYKDSMDDKTNMIKEYEARLVDEREEQKKQLDLLDHEGKITTELSALGAQCRGERHEAVIMRQREALAELRGRLKTLEHARPPLPTHDQALQQVVILKKELAEMKANQALNEDNVLNNRSILDREINKAKGMIAKGTVEADIERTAHVETQSSLDSSEQSYFNLLKNVAGTLEVGDVEGLRPMAHLPRDDRTRLMAQRERTCDMLVKKIRVLKEVLARKEGMLVNYEKDLEKLKQLKEVSEQKSAQLEALVNDVQGRSEETIYLRECLNRTKDRLEQEKRLNKAIKEKKTFHLENERVHLETQPAKSAKSPTSDDAKTLVQKKAQKELLKKKDFEIKSLKDQLCSKEEELRRQDQRVMSLKGEILRKQVEVE</sequence>
<evidence type="ECO:0000256" key="1">
    <source>
        <dbReference type="SAM" id="Coils"/>
    </source>
</evidence>
<evidence type="ECO:0000313" key="5">
    <source>
        <dbReference type="Proteomes" id="UP001347796"/>
    </source>
</evidence>
<dbReference type="PANTHER" id="PTHR18853:SF10">
    <property type="entry name" value="FHA DOMAIN-CONTAINING PROTEIN"/>
    <property type="match status" value="1"/>
</dbReference>
<dbReference type="SMART" id="SM00240">
    <property type="entry name" value="FHA"/>
    <property type="match status" value="1"/>
</dbReference>
<dbReference type="InterPro" id="IPR000253">
    <property type="entry name" value="FHA_dom"/>
</dbReference>
<keyword evidence="1" id="KW-0175">Coiled coil</keyword>
<evidence type="ECO:0000313" key="4">
    <source>
        <dbReference type="EMBL" id="KAK6175246.1"/>
    </source>
</evidence>
<feature type="coiled-coil region" evidence="1">
    <location>
        <begin position="283"/>
        <end position="342"/>
    </location>
</feature>
<evidence type="ECO:0000256" key="2">
    <source>
        <dbReference type="SAM" id="MobiDB-lite"/>
    </source>
</evidence>
<dbReference type="InterPro" id="IPR008984">
    <property type="entry name" value="SMAD_FHA_dom_sf"/>
</dbReference>
<dbReference type="CDD" id="cd22700">
    <property type="entry name" value="FHA_FHAD1"/>
    <property type="match status" value="1"/>
</dbReference>
<proteinExistence type="predicted"/>
<evidence type="ECO:0000259" key="3">
    <source>
        <dbReference type="PROSITE" id="PS50006"/>
    </source>
</evidence>
<feature type="coiled-coil region" evidence="1">
    <location>
        <begin position="893"/>
        <end position="1107"/>
    </location>
</feature>
<dbReference type="Gene3D" id="1.10.287.1490">
    <property type="match status" value="1"/>
</dbReference>
<feature type="region of interest" description="Disordered" evidence="2">
    <location>
        <begin position="195"/>
        <end position="214"/>
    </location>
</feature>
<dbReference type="SUPFAM" id="SSF49879">
    <property type="entry name" value="SMAD/FHA domain"/>
    <property type="match status" value="1"/>
</dbReference>
<reference evidence="4 5" key="1">
    <citation type="submission" date="2024-01" db="EMBL/GenBank/DDBJ databases">
        <title>The genome of the rayed Mediterranean limpet Patella caerulea (Linnaeus, 1758).</title>
        <authorList>
            <person name="Anh-Thu Weber A."/>
            <person name="Halstead-Nussloch G."/>
        </authorList>
    </citation>
    <scope>NUCLEOTIDE SEQUENCE [LARGE SCALE GENOMIC DNA]</scope>
    <source>
        <strain evidence="4">AATW-2023a</strain>
        <tissue evidence="4">Whole specimen</tissue>
    </source>
</reference>
<dbReference type="Proteomes" id="UP001347796">
    <property type="component" value="Unassembled WGS sequence"/>
</dbReference>
<feature type="coiled-coil region" evidence="1">
    <location>
        <begin position="655"/>
        <end position="704"/>
    </location>
</feature>
<keyword evidence="5" id="KW-1185">Reference proteome</keyword>
<dbReference type="Gene3D" id="2.60.200.20">
    <property type="match status" value="1"/>
</dbReference>
<comment type="caution">
    <text evidence="4">The sequence shown here is derived from an EMBL/GenBank/DDBJ whole genome shotgun (WGS) entry which is preliminary data.</text>
</comment>
<dbReference type="InterPro" id="IPR052642">
    <property type="entry name" value="CC-FHA_domain"/>
</dbReference>
<feature type="coiled-coil region" evidence="1">
    <location>
        <begin position="842"/>
        <end position="869"/>
    </location>
</feature>
<dbReference type="Pfam" id="PF00498">
    <property type="entry name" value="FHA"/>
    <property type="match status" value="1"/>
</dbReference>
<feature type="region of interest" description="Disordered" evidence="2">
    <location>
        <begin position="158"/>
        <end position="190"/>
    </location>
</feature>
<dbReference type="PROSITE" id="PS50006">
    <property type="entry name" value="FHA_DOMAIN"/>
    <property type="match status" value="1"/>
</dbReference>
<feature type="coiled-coil region" evidence="1">
    <location>
        <begin position="537"/>
        <end position="578"/>
    </location>
</feature>
<name>A0AAN8JC76_PATCE</name>
<protein>
    <recommendedName>
        <fullName evidence="3">FHA domain-containing protein</fullName>
    </recommendedName>
</protein>
<gene>
    <name evidence="4" type="ORF">SNE40_013751</name>
</gene>
<dbReference type="PANTHER" id="PTHR18853">
    <property type="entry name" value="FORKHEAD-ASSOCIATED DOMAIN-CONTAINING PROTEIN 1-RELATED"/>
    <property type="match status" value="1"/>
</dbReference>
<dbReference type="EMBL" id="JAZGQO010000010">
    <property type="protein sequence ID" value="KAK6175246.1"/>
    <property type="molecule type" value="Genomic_DNA"/>
</dbReference>
<feature type="coiled-coil region" evidence="1">
    <location>
        <begin position="370"/>
        <end position="447"/>
    </location>
</feature>
<feature type="coiled-coil region" evidence="1">
    <location>
        <begin position="736"/>
        <end position="813"/>
    </location>
</feature>
<accession>A0AAN8JC76</accession>